<evidence type="ECO:0000313" key="1">
    <source>
        <dbReference type="EMBL" id="KAH3830487.1"/>
    </source>
</evidence>
<dbReference type="Proteomes" id="UP000828390">
    <property type="component" value="Unassembled WGS sequence"/>
</dbReference>
<dbReference type="EMBL" id="JAIWYP010000004">
    <property type="protein sequence ID" value="KAH3830487.1"/>
    <property type="molecule type" value="Genomic_DNA"/>
</dbReference>
<organism evidence="1 2">
    <name type="scientific">Dreissena polymorpha</name>
    <name type="common">Zebra mussel</name>
    <name type="synonym">Mytilus polymorpha</name>
    <dbReference type="NCBI Taxonomy" id="45954"/>
    <lineage>
        <taxon>Eukaryota</taxon>
        <taxon>Metazoa</taxon>
        <taxon>Spiralia</taxon>
        <taxon>Lophotrochozoa</taxon>
        <taxon>Mollusca</taxon>
        <taxon>Bivalvia</taxon>
        <taxon>Autobranchia</taxon>
        <taxon>Heteroconchia</taxon>
        <taxon>Euheterodonta</taxon>
        <taxon>Imparidentia</taxon>
        <taxon>Neoheterodontei</taxon>
        <taxon>Myida</taxon>
        <taxon>Dreissenoidea</taxon>
        <taxon>Dreissenidae</taxon>
        <taxon>Dreissena</taxon>
    </lineage>
</organism>
<dbReference type="AlphaFoldDB" id="A0A9D4H910"/>
<sequence>MRTQRVVVCCGVLVPPPPPPPQWAVSEGRMTKPSWPNPGMPCSPHFHLVEAHLTSFLI</sequence>
<comment type="caution">
    <text evidence="1">The sequence shown here is derived from an EMBL/GenBank/DDBJ whole genome shotgun (WGS) entry which is preliminary data.</text>
</comment>
<protein>
    <submittedName>
        <fullName evidence="1">Uncharacterized protein</fullName>
    </submittedName>
</protein>
<proteinExistence type="predicted"/>
<reference evidence="1" key="1">
    <citation type="journal article" date="2019" name="bioRxiv">
        <title>The Genome of the Zebra Mussel, Dreissena polymorpha: A Resource for Invasive Species Research.</title>
        <authorList>
            <person name="McCartney M.A."/>
            <person name="Auch B."/>
            <person name="Kono T."/>
            <person name="Mallez S."/>
            <person name="Zhang Y."/>
            <person name="Obille A."/>
            <person name="Becker A."/>
            <person name="Abrahante J.E."/>
            <person name="Garbe J."/>
            <person name="Badalamenti J.P."/>
            <person name="Herman A."/>
            <person name="Mangelson H."/>
            <person name="Liachko I."/>
            <person name="Sullivan S."/>
            <person name="Sone E.D."/>
            <person name="Koren S."/>
            <person name="Silverstein K.A.T."/>
            <person name="Beckman K.B."/>
            <person name="Gohl D.M."/>
        </authorList>
    </citation>
    <scope>NUCLEOTIDE SEQUENCE</scope>
    <source>
        <strain evidence="1">Duluth1</strain>
        <tissue evidence="1">Whole animal</tissue>
    </source>
</reference>
<name>A0A9D4H910_DREPO</name>
<gene>
    <name evidence="1" type="ORF">DPMN_103731</name>
</gene>
<keyword evidence="2" id="KW-1185">Reference proteome</keyword>
<evidence type="ECO:0000313" key="2">
    <source>
        <dbReference type="Proteomes" id="UP000828390"/>
    </source>
</evidence>
<accession>A0A9D4H910</accession>
<reference evidence="1" key="2">
    <citation type="submission" date="2020-11" db="EMBL/GenBank/DDBJ databases">
        <authorList>
            <person name="McCartney M.A."/>
            <person name="Auch B."/>
            <person name="Kono T."/>
            <person name="Mallez S."/>
            <person name="Becker A."/>
            <person name="Gohl D.M."/>
            <person name="Silverstein K.A.T."/>
            <person name="Koren S."/>
            <person name="Bechman K.B."/>
            <person name="Herman A."/>
            <person name="Abrahante J.E."/>
            <person name="Garbe J."/>
        </authorList>
    </citation>
    <scope>NUCLEOTIDE SEQUENCE</scope>
    <source>
        <strain evidence="1">Duluth1</strain>
        <tissue evidence="1">Whole animal</tissue>
    </source>
</reference>